<evidence type="ECO:0000256" key="1">
    <source>
        <dbReference type="SAM" id="MobiDB-lite"/>
    </source>
</evidence>
<organism evidence="2 3">
    <name type="scientific">Henosepilachna vigintioctopunctata</name>
    <dbReference type="NCBI Taxonomy" id="420089"/>
    <lineage>
        <taxon>Eukaryota</taxon>
        <taxon>Metazoa</taxon>
        <taxon>Ecdysozoa</taxon>
        <taxon>Arthropoda</taxon>
        <taxon>Hexapoda</taxon>
        <taxon>Insecta</taxon>
        <taxon>Pterygota</taxon>
        <taxon>Neoptera</taxon>
        <taxon>Endopterygota</taxon>
        <taxon>Coleoptera</taxon>
        <taxon>Polyphaga</taxon>
        <taxon>Cucujiformia</taxon>
        <taxon>Coccinelloidea</taxon>
        <taxon>Coccinellidae</taxon>
        <taxon>Epilachninae</taxon>
        <taxon>Epilachnini</taxon>
        <taxon>Henosepilachna</taxon>
    </lineage>
</organism>
<dbReference type="AlphaFoldDB" id="A0AAW1U911"/>
<protein>
    <submittedName>
        <fullName evidence="2">Uncharacterized protein</fullName>
    </submittedName>
</protein>
<proteinExistence type="predicted"/>
<evidence type="ECO:0000313" key="3">
    <source>
        <dbReference type="Proteomes" id="UP001431783"/>
    </source>
</evidence>
<comment type="caution">
    <text evidence="2">The sequence shown here is derived from an EMBL/GenBank/DDBJ whole genome shotgun (WGS) entry which is preliminary data.</text>
</comment>
<accession>A0AAW1U911</accession>
<keyword evidence="3" id="KW-1185">Reference proteome</keyword>
<reference evidence="2 3" key="1">
    <citation type="submission" date="2023-03" db="EMBL/GenBank/DDBJ databases">
        <title>Genome insight into feeding habits of ladybird beetles.</title>
        <authorList>
            <person name="Li H.-S."/>
            <person name="Huang Y.-H."/>
            <person name="Pang H."/>
        </authorList>
    </citation>
    <scope>NUCLEOTIDE SEQUENCE [LARGE SCALE GENOMIC DNA]</scope>
    <source>
        <strain evidence="2">SYSU_2023b</strain>
        <tissue evidence="2">Whole body</tissue>
    </source>
</reference>
<gene>
    <name evidence="2" type="ORF">WA026_009606</name>
</gene>
<feature type="compositionally biased region" description="Low complexity" evidence="1">
    <location>
        <begin position="78"/>
        <end position="87"/>
    </location>
</feature>
<evidence type="ECO:0000313" key="2">
    <source>
        <dbReference type="EMBL" id="KAK9875819.1"/>
    </source>
</evidence>
<name>A0AAW1U911_9CUCU</name>
<dbReference type="Proteomes" id="UP001431783">
    <property type="component" value="Unassembled WGS sequence"/>
</dbReference>
<dbReference type="EMBL" id="JARQZJ010000034">
    <property type="protein sequence ID" value="KAK9875819.1"/>
    <property type="molecule type" value="Genomic_DNA"/>
</dbReference>
<feature type="region of interest" description="Disordered" evidence="1">
    <location>
        <begin position="126"/>
        <end position="210"/>
    </location>
</feature>
<feature type="region of interest" description="Disordered" evidence="1">
    <location>
        <begin position="69"/>
        <end position="101"/>
    </location>
</feature>
<feature type="compositionally biased region" description="Polar residues" evidence="1">
    <location>
        <begin position="185"/>
        <end position="210"/>
    </location>
</feature>
<feature type="compositionally biased region" description="Polar residues" evidence="1">
    <location>
        <begin position="127"/>
        <end position="139"/>
    </location>
</feature>
<sequence length="336" mass="38155">MEVVKCGLCKEEIKYSQRCRVYIKTDEPRNAQRSSKRPHIGRYKVISTAPSTEHISFARRLKLLRKKQKIVGNHKNSSESSSTEQSTKICSQEEEPTSAQKPDILEKIGEESTNVQQVLPEQKDILANSTESESKQILSSEKESKKTEPQSAEGMSHPQFQSSFEDYIKPVVSKTPGKVKKTKSSDSNSDLEVNRKGSANTYKPTKTNTRGNPAKEFETYFWLELPKSKAVEPRKLAYQFENLVSEVKHMKLPSSEWKIKIMVHKQEMVSVSFNKKQTPEKSVSVNAKSSVCDIFINSKKLILMGSPIYIYSIKDLEVLLDIVNDVDPESSLVQYL</sequence>